<evidence type="ECO:0000313" key="2">
    <source>
        <dbReference type="EMBL" id="QFR48262.1"/>
    </source>
</evidence>
<keyword evidence="1" id="KW-0732">Signal</keyword>
<name>A0A5P8NXV6_9BACT</name>
<proteinExistence type="predicted"/>
<sequence>MKLNKILSVVAIFFAITSSAFASAPQSVQVFSSKNSDGKITPKTIGAAFEANGLKMGGNNNMNTPFELRFKKTYYKTYHLAMFRNNELSIKLVRKYPHFGRLVPLTMSIWSEGDTMNVSTLTLEGIARTAKLPATDPDLIAYSKMIEKALKAAMPNGKFKKLNHKVLDPKATYEINFTSELDEDADGDEWRDNFEMEFEGEMEPIGFLFPNYTNMNEELFEEAGIDDFDFYITYSICKFDVIFPVSKETPEAGAYAPCSMYAYKKKGENMVHIGYLGVDNWIKTLDIKDEHAKKQLYDAQGMINNILSELTE</sequence>
<gene>
    <name evidence="2" type="ORF">FJR48_00395</name>
</gene>
<feature type="chain" id="PRO_5024908735" evidence="1">
    <location>
        <begin position="23"/>
        <end position="312"/>
    </location>
</feature>
<dbReference type="EMBL" id="CP043617">
    <property type="protein sequence ID" value="QFR48262.1"/>
    <property type="molecule type" value="Genomic_DNA"/>
</dbReference>
<feature type="signal peptide" evidence="1">
    <location>
        <begin position="1"/>
        <end position="22"/>
    </location>
</feature>
<accession>A0A5P8NXV6</accession>
<dbReference type="OrthoDB" id="5333064at2"/>
<organism evidence="2 3">
    <name type="scientific">Sulfurimonas lithotrophica</name>
    <dbReference type="NCBI Taxonomy" id="2590022"/>
    <lineage>
        <taxon>Bacteria</taxon>
        <taxon>Pseudomonadati</taxon>
        <taxon>Campylobacterota</taxon>
        <taxon>Epsilonproteobacteria</taxon>
        <taxon>Campylobacterales</taxon>
        <taxon>Sulfurimonadaceae</taxon>
        <taxon>Sulfurimonas</taxon>
    </lineage>
</organism>
<dbReference type="InterPro" id="IPR035923">
    <property type="entry name" value="TT1751-like_sf"/>
</dbReference>
<evidence type="ECO:0000256" key="1">
    <source>
        <dbReference type="SAM" id="SignalP"/>
    </source>
</evidence>
<dbReference type="KEGG" id="sulg:FJR48_00395"/>
<dbReference type="AlphaFoldDB" id="A0A5P8NXV6"/>
<dbReference type="RefSeq" id="WP_152306205.1">
    <property type="nucleotide sequence ID" value="NZ_CP043617.1"/>
</dbReference>
<protein>
    <submittedName>
        <fullName evidence="2">DUF302 domain-containing protein</fullName>
    </submittedName>
</protein>
<dbReference type="Proteomes" id="UP000326944">
    <property type="component" value="Chromosome"/>
</dbReference>
<evidence type="ECO:0000313" key="3">
    <source>
        <dbReference type="Proteomes" id="UP000326944"/>
    </source>
</evidence>
<reference evidence="2 3" key="1">
    <citation type="submission" date="2019-09" db="EMBL/GenBank/DDBJ databases">
        <title>Sulfurimonas gotlandica sp. nov., a chemoautotrophic and psychrotolerant epsilonproteobacterium isolated from a pelagic redoxcline, and an emended description of the genus Sulfurimonas.</title>
        <authorList>
            <person name="Wang S."/>
            <person name="Jiang L."/>
            <person name="Shao S."/>
        </authorList>
    </citation>
    <scope>NUCLEOTIDE SEQUENCE [LARGE SCALE GENOMIC DNA]</scope>
    <source>
        <strain evidence="2 3">GYSZ_1</strain>
    </source>
</reference>
<dbReference type="Gene3D" id="3.30.310.70">
    <property type="entry name" value="TT1751-like domain"/>
    <property type="match status" value="2"/>
</dbReference>
<keyword evidence="3" id="KW-1185">Reference proteome</keyword>
<dbReference type="SUPFAM" id="SSF103247">
    <property type="entry name" value="TT1751-like"/>
    <property type="match status" value="2"/>
</dbReference>